<organism evidence="5 6">
    <name type="scientific">Candidatus Blautia pullicola</name>
    <dbReference type="NCBI Taxonomy" id="2838498"/>
    <lineage>
        <taxon>Bacteria</taxon>
        <taxon>Bacillati</taxon>
        <taxon>Bacillota</taxon>
        <taxon>Clostridia</taxon>
        <taxon>Lachnospirales</taxon>
        <taxon>Lachnospiraceae</taxon>
        <taxon>Blautia</taxon>
    </lineage>
</organism>
<dbReference type="PRINTS" id="PR00032">
    <property type="entry name" value="HTHARAC"/>
</dbReference>
<protein>
    <submittedName>
        <fullName evidence="5">Helix-turn-helix domain-containing protein</fullName>
    </submittedName>
</protein>
<dbReference type="AlphaFoldDB" id="A0A9D2FSZ8"/>
<dbReference type="GO" id="GO:0043565">
    <property type="term" value="F:sequence-specific DNA binding"/>
    <property type="evidence" value="ECO:0007669"/>
    <property type="project" value="InterPro"/>
</dbReference>
<name>A0A9D2FSZ8_9FIRM</name>
<evidence type="ECO:0000256" key="2">
    <source>
        <dbReference type="ARBA" id="ARBA00023125"/>
    </source>
</evidence>
<dbReference type="EMBL" id="DXBG01000244">
    <property type="protein sequence ID" value="HIZ66285.1"/>
    <property type="molecule type" value="Genomic_DNA"/>
</dbReference>
<dbReference type="SMART" id="SM00342">
    <property type="entry name" value="HTH_ARAC"/>
    <property type="match status" value="1"/>
</dbReference>
<feature type="domain" description="HTH araC/xylS-type" evidence="4">
    <location>
        <begin position="220"/>
        <end position="318"/>
    </location>
</feature>
<feature type="non-terminal residue" evidence="5">
    <location>
        <position position="1"/>
    </location>
</feature>
<sequence>ESSRLILAGPFLTETLTLGHVAQVCQRLNIPDKYHTYMKQYYATLPVLEIRGSFHHYLVCLGRELFKDENFEPTYLRGKHTLEFKFEAALAPEPNINVMKTLENRYDNEEKLMESIALGDFEAAEKCLYDRSFANMEQRVPDTIRDQKNYLIITNTLFRKAAQRGKVHPIYLDELSGKMAAKIEALVSLSQVEPLRREMVRKYCFLVKTHSTKGFSPIIQKILNYIAMNLASDLTLKHLSSIFSLNSSYLSAMFKKETGTTLTSYVNNKRIDRAVYLLNTQVESIQDIAILCGIPDLTYFTKLFKKVKGMTPTKYRELITRKAQ</sequence>
<keyword evidence="2" id="KW-0238">DNA-binding</keyword>
<dbReference type="InterPro" id="IPR018062">
    <property type="entry name" value="HTH_AraC-typ_CS"/>
</dbReference>
<evidence type="ECO:0000313" key="5">
    <source>
        <dbReference type="EMBL" id="HIZ66285.1"/>
    </source>
</evidence>
<dbReference type="PANTHER" id="PTHR43280:SF2">
    <property type="entry name" value="HTH-TYPE TRANSCRIPTIONAL REGULATOR EXSA"/>
    <property type="match status" value="1"/>
</dbReference>
<dbReference type="PROSITE" id="PS01124">
    <property type="entry name" value="HTH_ARAC_FAMILY_2"/>
    <property type="match status" value="1"/>
</dbReference>
<dbReference type="Proteomes" id="UP000824056">
    <property type="component" value="Unassembled WGS sequence"/>
</dbReference>
<dbReference type="SUPFAM" id="SSF46689">
    <property type="entry name" value="Homeodomain-like"/>
    <property type="match status" value="2"/>
</dbReference>
<keyword evidence="1" id="KW-0805">Transcription regulation</keyword>
<dbReference type="PANTHER" id="PTHR43280">
    <property type="entry name" value="ARAC-FAMILY TRANSCRIPTIONAL REGULATOR"/>
    <property type="match status" value="1"/>
</dbReference>
<dbReference type="InterPro" id="IPR018060">
    <property type="entry name" value="HTH_AraC"/>
</dbReference>
<reference evidence="5" key="2">
    <citation type="submission" date="2021-04" db="EMBL/GenBank/DDBJ databases">
        <authorList>
            <person name="Gilroy R."/>
        </authorList>
    </citation>
    <scope>NUCLEOTIDE SEQUENCE</scope>
    <source>
        <strain evidence="5">1068</strain>
    </source>
</reference>
<gene>
    <name evidence="5" type="ORF">H9809_10365</name>
</gene>
<dbReference type="InterPro" id="IPR020449">
    <property type="entry name" value="Tscrpt_reg_AraC-type_HTH"/>
</dbReference>
<comment type="caution">
    <text evidence="5">The sequence shown here is derived from an EMBL/GenBank/DDBJ whole genome shotgun (WGS) entry which is preliminary data.</text>
</comment>
<evidence type="ECO:0000313" key="6">
    <source>
        <dbReference type="Proteomes" id="UP000824056"/>
    </source>
</evidence>
<dbReference type="InterPro" id="IPR009057">
    <property type="entry name" value="Homeodomain-like_sf"/>
</dbReference>
<dbReference type="Gene3D" id="1.10.10.60">
    <property type="entry name" value="Homeodomain-like"/>
    <property type="match status" value="2"/>
</dbReference>
<accession>A0A9D2FSZ8</accession>
<dbReference type="Pfam" id="PF12833">
    <property type="entry name" value="HTH_18"/>
    <property type="match status" value="1"/>
</dbReference>
<reference evidence="5" key="1">
    <citation type="journal article" date="2021" name="PeerJ">
        <title>Extensive microbial diversity within the chicken gut microbiome revealed by metagenomics and culture.</title>
        <authorList>
            <person name="Gilroy R."/>
            <person name="Ravi A."/>
            <person name="Getino M."/>
            <person name="Pursley I."/>
            <person name="Horton D.L."/>
            <person name="Alikhan N.F."/>
            <person name="Baker D."/>
            <person name="Gharbi K."/>
            <person name="Hall N."/>
            <person name="Watson M."/>
            <person name="Adriaenssens E.M."/>
            <person name="Foster-Nyarko E."/>
            <person name="Jarju S."/>
            <person name="Secka A."/>
            <person name="Antonio M."/>
            <person name="Oren A."/>
            <person name="Chaudhuri R.R."/>
            <person name="La Ragione R."/>
            <person name="Hildebrand F."/>
            <person name="Pallen M.J."/>
        </authorList>
    </citation>
    <scope>NUCLEOTIDE SEQUENCE</scope>
    <source>
        <strain evidence="5">1068</strain>
    </source>
</reference>
<keyword evidence="3" id="KW-0804">Transcription</keyword>
<evidence type="ECO:0000259" key="4">
    <source>
        <dbReference type="PROSITE" id="PS01124"/>
    </source>
</evidence>
<dbReference type="GO" id="GO:0003700">
    <property type="term" value="F:DNA-binding transcription factor activity"/>
    <property type="evidence" value="ECO:0007669"/>
    <property type="project" value="InterPro"/>
</dbReference>
<proteinExistence type="predicted"/>
<dbReference type="PROSITE" id="PS00041">
    <property type="entry name" value="HTH_ARAC_FAMILY_1"/>
    <property type="match status" value="1"/>
</dbReference>
<evidence type="ECO:0000256" key="1">
    <source>
        <dbReference type="ARBA" id="ARBA00023015"/>
    </source>
</evidence>
<evidence type="ECO:0000256" key="3">
    <source>
        <dbReference type="ARBA" id="ARBA00023163"/>
    </source>
</evidence>